<dbReference type="GO" id="GO:0006508">
    <property type="term" value="P:proteolysis"/>
    <property type="evidence" value="ECO:0007669"/>
    <property type="project" value="UniProtKB-KW"/>
</dbReference>
<keyword evidence="8 11" id="KW-1133">Transmembrane helix</keyword>
<evidence type="ECO:0000256" key="6">
    <source>
        <dbReference type="ARBA" id="ARBA00022801"/>
    </source>
</evidence>
<dbReference type="InterPro" id="IPR008915">
    <property type="entry name" value="Peptidase_M50"/>
</dbReference>
<evidence type="ECO:0000313" key="14">
    <source>
        <dbReference type="Proteomes" id="UP000321197"/>
    </source>
</evidence>
<evidence type="ECO:0000256" key="4">
    <source>
        <dbReference type="ARBA" id="ARBA00022670"/>
    </source>
</evidence>
<accession>A0A511QZA8</accession>
<dbReference type="Proteomes" id="UP000321197">
    <property type="component" value="Unassembled WGS sequence"/>
</dbReference>
<dbReference type="SMART" id="SM00228">
    <property type="entry name" value="PDZ"/>
    <property type="match status" value="1"/>
</dbReference>
<evidence type="ECO:0000256" key="1">
    <source>
        <dbReference type="ARBA" id="ARBA00001947"/>
    </source>
</evidence>
<dbReference type="PANTHER" id="PTHR42837:SF2">
    <property type="entry name" value="MEMBRANE METALLOPROTEASE ARASP2, CHLOROPLASTIC-RELATED"/>
    <property type="match status" value="1"/>
</dbReference>
<keyword evidence="6" id="KW-0378">Hydrolase</keyword>
<protein>
    <submittedName>
        <fullName evidence="13">Peptidase</fullName>
    </submittedName>
</protein>
<evidence type="ECO:0000256" key="9">
    <source>
        <dbReference type="ARBA" id="ARBA00023049"/>
    </source>
</evidence>
<feature type="transmembrane region" description="Helical" evidence="11">
    <location>
        <begin position="318"/>
        <end position="335"/>
    </location>
</feature>
<evidence type="ECO:0000256" key="8">
    <source>
        <dbReference type="ARBA" id="ARBA00022989"/>
    </source>
</evidence>
<comment type="subcellular location">
    <subcellularLocation>
        <location evidence="2">Membrane</location>
        <topology evidence="2">Multi-pass membrane protein</topology>
    </subcellularLocation>
</comment>
<dbReference type="GO" id="GO:0004222">
    <property type="term" value="F:metalloendopeptidase activity"/>
    <property type="evidence" value="ECO:0007669"/>
    <property type="project" value="InterPro"/>
</dbReference>
<comment type="similarity">
    <text evidence="3">Belongs to the peptidase M50B family.</text>
</comment>
<dbReference type="Pfam" id="PF02163">
    <property type="entry name" value="Peptidase_M50"/>
    <property type="match status" value="1"/>
</dbReference>
<keyword evidence="5 11" id="KW-0812">Transmembrane</keyword>
<evidence type="ECO:0000256" key="2">
    <source>
        <dbReference type="ARBA" id="ARBA00004141"/>
    </source>
</evidence>
<feature type="domain" description="PDZ" evidence="12">
    <location>
        <begin position="127"/>
        <end position="179"/>
    </location>
</feature>
<comment type="cofactor">
    <cofactor evidence="1">
        <name>Zn(2+)</name>
        <dbReference type="ChEBI" id="CHEBI:29105"/>
    </cofactor>
</comment>
<reference evidence="13 14" key="1">
    <citation type="submission" date="2019-07" db="EMBL/GenBank/DDBJ databases">
        <title>Whole genome shotgun sequence of Meiothermus hypogaeus NBRC 106114.</title>
        <authorList>
            <person name="Hosoyama A."/>
            <person name="Uohara A."/>
            <person name="Ohji S."/>
            <person name="Ichikawa N."/>
        </authorList>
    </citation>
    <scope>NUCLEOTIDE SEQUENCE [LARGE SCALE GENOMIC DNA]</scope>
    <source>
        <strain evidence="13 14">NBRC 106114</strain>
    </source>
</reference>
<dbReference type="GO" id="GO:0016020">
    <property type="term" value="C:membrane"/>
    <property type="evidence" value="ECO:0007669"/>
    <property type="project" value="UniProtKB-SubCell"/>
</dbReference>
<dbReference type="InterPro" id="IPR041489">
    <property type="entry name" value="PDZ_6"/>
</dbReference>
<dbReference type="InterPro" id="IPR001478">
    <property type="entry name" value="PDZ"/>
</dbReference>
<evidence type="ECO:0000256" key="3">
    <source>
        <dbReference type="ARBA" id="ARBA00007931"/>
    </source>
</evidence>
<keyword evidence="9" id="KW-0482">Metalloprotease</keyword>
<evidence type="ECO:0000256" key="5">
    <source>
        <dbReference type="ARBA" id="ARBA00022692"/>
    </source>
</evidence>
<dbReference type="CDD" id="cd06163">
    <property type="entry name" value="S2P-M50_PDZ_RseP-like"/>
    <property type="match status" value="1"/>
</dbReference>
<dbReference type="EMBL" id="BJXL01000019">
    <property type="protein sequence ID" value="GEM82713.1"/>
    <property type="molecule type" value="Genomic_DNA"/>
</dbReference>
<keyword evidence="4" id="KW-0645">Protease</keyword>
<dbReference type="PANTHER" id="PTHR42837">
    <property type="entry name" value="REGULATOR OF SIGMA-E PROTEASE RSEP"/>
    <property type="match status" value="1"/>
</dbReference>
<dbReference type="SUPFAM" id="SSF50156">
    <property type="entry name" value="PDZ domain-like"/>
    <property type="match status" value="1"/>
</dbReference>
<dbReference type="Pfam" id="PF17820">
    <property type="entry name" value="PDZ_6"/>
    <property type="match status" value="1"/>
</dbReference>
<dbReference type="Gene3D" id="2.30.42.10">
    <property type="match status" value="1"/>
</dbReference>
<proteinExistence type="inferred from homology"/>
<evidence type="ECO:0000256" key="7">
    <source>
        <dbReference type="ARBA" id="ARBA00022833"/>
    </source>
</evidence>
<evidence type="ECO:0000256" key="11">
    <source>
        <dbReference type="SAM" id="Phobius"/>
    </source>
</evidence>
<keyword evidence="7" id="KW-0862">Zinc</keyword>
<evidence type="ECO:0000256" key="10">
    <source>
        <dbReference type="ARBA" id="ARBA00023136"/>
    </source>
</evidence>
<dbReference type="AlphaFoldDB" id="A0A511QZA8"/>
<gene>
    <name evidence="13" type="ORF">MHY01S_08790</name>
</gene>
<comment type="caution">
    <text evidence="13">The sequence shown here is derived from an EMBL/GenBank/DDBJ whole genome shotgun (WGS) entry which is preliminary data.</text>
</comment>
<dbReference type="PROSITE" id="PS50106">
    <property type="entry name" value="PDZ"/>
    <property type="match status" value="1"/>
</dbReference>
<evidence type="ECO:0000259" key="12">
    <source>
        <dbReference type="PROSITE" id="PS50106"/>
    </source>
</evidence>
<name>A0A511QZA8_9DEIN</name>
<dbReference type="InterPro" id="IPR004387">
    <property type="entry name" value="Pept_M50_Zn"/>
</dbReference>
<organism evidence="13 14">
    <name type="scientific">Meiothermus hypogaeus NBRC 106114</name>
    <dbReference type="NCBI Taxonomy" id="1227553"/>
    <lineage>
        <taxon>Bacteria</taxon>
        <taxon>Thermotogati</taxon>
        <taxon>Deinococcota</taxon>
        <taxon>Deinococci</taxon>
        <taxon>Thermales</taxon>
        <taxon>Thermaceae</taxon>
        <taxon>Meiothermus</taxon>
    </lineage>
</organism>
<feature type="transmembrane region" description="Helical" evidence="11">
    <location>
        <begin position="93"/>
        <end position="114"/>
    </location>
</feature>
<sequence length="344" mass="37132">MRFKVHSMSLIWFLLIISISIFVHELGHYLAARWQGVGVKNFGVGFGPTLLKFDRWGTTWRLNAIPLGGYAEIEGMMPGDSHGYARLSAPGKFFILVGGVVMNLLLAWGVLGALASIQGVPQTRAEVTEVLPGSLAEQAGFRVGDRILSLNGVKLESYDQVTRFRQTPGEKVFVVLRDNQEVTLRFNWDNTQGRLGIVYRAELIGYSRINFLQGLSRAIGETVVAVPRFVQEFVGSIARILSGQQAQGVAGPVGIVNITGQAAQQGLGTLVGLLAGINLSLAVFNLLPIPGLDGGRILVLLANVLTGGRIKPETEARLSYGGFVFLILLIVLVTINDIRNLVGG</sequence>
<feature type="transmembrane region" description="Helical" evidence="11">
    <location>
        <begin position="12"/>
        <end position="31"/>
    </location>
</feature>
<evidence type="ECO:0000313" key="13">
    <source>
        <dbReference type="EMBL" id="GEM82713.1"/>
    </source>
</evidence>
<keyword evidence="10 11" id="KW-0472">Membrane</keyword>
<dbReference type="InterPro" id="IPR036034">
    <property type="entry name" value="PDZ_sf"/>
</dbReference>